<dbReference type="GO" id="GO:0004150">
    <property type="term" value="F:dihydroneopterin aldolase activity"/>
    <property type="evidence" value="ECO:0007669"/>
    <property type="project" value="InterPro"/>
</dbReference>
<dbReference type="SUPFAM" id="SSF55620">
    <property type="entry name" value="Tetrahydrobiopterin biosynthesis enzymes-like"/>
    <property type="match status" value="1"/>
</dbReference>
<dbReference type="Pfam" id="PF02152">
    <property type="entry name" value="FolB"/>
    <property type="match status" value="1"/>
</dbReference>
<reference evidence="2 3" key="1">
    <citation type="submission" date="2016-10" db="EMBL/GenBank/DDBJ databases">
        <authorList>
            <person name="de Groot N.N."/>
        </authorList>
    </citation>
    <scope>NUCLEOTIDE SEQUENCE [LARGE SCALE GENOMIC DNA]</scope>
    <source>
        <strain evidence="2 3">DSM 22789</strain>
    </source>
</reference>
<dbReference type="Proteomes" id="UP000198785">
    <property type="component" value="Unassembled WGS sequence"/>
</dbReference>
<dbReference type="STRING" id="683125.SAMN05660206_105172"/>
<evidence type="ECO:0000313" key="2">
    <source>
        <dbReference type="EMBL" id="SFS82407.1"/>
    </source>
</evidence>
<protein>
    <submittedName>
        <fullName evidence="2">Dihydroneopterin aldolase</fullName>
    </submittedName>
</protein>
<dbReference type="SMART" id="SM00905">
    <property type="entry name" value="FolB"/>
    <property type="match status" value="1"/>
</dbReference>
<keyword evidence="3" id="KW-1185">Reference proteome</keyword>
<proteinExistence type="predicted"/>
<dbReference type="InterPro" id="IPR043133">
    <property type="entry name" value="GTP-CH-I_C/QueF"/>
</dbReference>
<name>A0A1I6T062_9SPHI</name>
<organism evidence="2 3">
    <name type="scientific">Sphingobacterium wenxiniae</name>
    <dbReference type="NCBI Taxonomy" id="683125"/>
    <lineage>
        <taxon>Bacteria</taxon>
        <taxon>Pseudomonadati</taxon>
        <taxon>Bacteroidota</taxon>
        <taxon>Sphingobacteriia</taxon>
        <taxon>Sphingobacteriales</taxon>
        <taxon>Sphingobacteriaceae</taxon>
        <taxon>Sphingobacterium</taxon>
    </lineage>
</organism>
<dbReference type="OrthoDB" id="9803748at2"/>
<dbReference type="EMBL" id="FOZZ01000005">
    <property type="protein sequence ID" value="SFS82407.1"/>
    <property type="molecule type" value="Genomic_DNA"/>
</dbReference>
<sequence length="121" mass="14020">MGTITQEVSLSQVRFFSPIGFYEEEQVLGNEFFVDVSVRFPFENLDAEDLQNTLNYAELYVILQEVMRPKRKLIESAAQAILMEIRTRYLFTEEITVRITKTTPPFGTDSAHSAVCLQYKR</sequence>
<dbReference type="NCBIfam" id="TIGR00526">
    <property type="entry name" value="folB_dom"/>
    <property type="match status" value="1"/>
</dbReference>
<dbReference type="Gene3D" id="3.30.1130.10">
    <property type="match status" value="1"/>
</dbReference>
<dbReference type="RefSeq" id="WP_093365304.1">
    <property type="nucleotide sequence ID" value="NZ_FOZZ01000005.1"/>
</dbReference>
<dbReference type="GO" id="GO:0006760">
    <property type="term" value="P:folic acid-containing compound metabolic process"/>
    <property type="evidence" value="ECO:0007669"/>
    <property type="project" value="InterPro"/>
</dbReference>
<evidence type="ECO:0000259" key="1">
    <source>
        <dbReference type="SMART" id="SM00905"/>
    </source>
</evidence>
<feature type="domain" description="Dihydroneopterin aldolase/epimerase" evidence="1">
    <location>
        <begin position="8"/>
        <end position="121"/>
    </location>
</feature>
<evidence type="ECO:0000313" key="3">
    <source>
        <dbReference type="Proteomes" id="UP000198785"/>
    </source>
</evidence>
<accession>A0A1I6T062</accession>
<dbReference type="AlphaFoldDB" id="A0A1I6T062"/>
<gene>
    <name evidence="2" type="ORF">SAMN05660206_105172</name>
</gene>
<dbReference type="InterPro" id="IPR006157">
    <property type="entry name" value="FolB_dom"/>
</dbReference>